<keyword evidence="1" id="KW-0812">Transmembrane</keyword>
<feature type="transmembrane region" description="Helical" evidence="1">
    <location>
        <begin position="35"/>
        <end position="55"/>
    </location>
</feature>
<comment type="caution">
    <text evidence="2">The sequence shown here is derived from an EMBL/GenBank/DDBJ whole genome shotgun (WGS) entry which is preliminary data.</text>
</comment>
<keyword evidence="1" id="KW-1133">Transmembrane helix</keyword>
<keyword evidence="1" id="KW-0472">Membrane</keyword>
<dbReference type="Proteomes" id="UP000663844">
    <property type="component" value="Unassembled WGS sequence"/>
</dbReference>
<organism evidence="2 3">
    <name type="scientific">Adineta steineri</name>
    <dbReference type="NCBI Taxonomy" id="433720"/>
    <lineage>
        <taxon>Eukaryota</taxon>
        <taxon>Metazoa</taxon>
        <taxon>Spiralia</taxon>
        <taxon>Gnathifera</taxon>
        <taxon>Rotifera</taxon>
        <taxon>Eurotatoria</taxon>
        <taxon>Bdelloidea</taxon>
        <taxon>Adinetida</taxon>
        <taxon>Adinetidae</taxon>
        <taxon>Adineta</taxon>
    </lineage>
</organism>
<name>A0A820GNU6_9BILA</name>
<reference evidence="2" key="1">
    <citation type="submission" date="2021-02" db="EMBL/GenBank/DDBJ databases">
        <authorList>
            <person name="Nowell W R."/>
        </authorList>
    </citation>
    <scope>NUCLEOTIDE SEQUENCE</scope>
</reference>
<gene>
    <name evidence="2" type="ORF">OXD698_LOCUS45011</name>
</gene>
<evidence type="ECO:0000313" key="3">
    <source>
        <dbReference type="Proteomes" id="UP000663844"/>
    </source>
</evidence>
<dbReference type="AlphaFoldDB" id="A0A820GNU6"/>
<evidence type="ECO:0000256" key="1">
    <source>
        <dbReference type="SAM" id="Phobius"/>
    </source>
</evidence>
<proteinExistence type="predicted"/>
<accession>A0A820GNU6</accession>
<sequence>MNNNNRTGVVDDSETVISNAGQPNIICKCLKRRKVMWFTFTIIALATIITIPIAIAKTKKTNYGKTSTTTEKMEVTTGD</sequence>
<evidence type="ECO:0000313" key="2">
    <source>
        <dbReference type="EMBL" id="CAF4280163.1"/>
    </source>
</evidence>
<dbReference type="EMBL" id="CAJOAZ010014419">
    <property type="protein sequence ID" value="CAF4280163.1"/>
    <property type="molecule type" value="Genomic_DNA"/>
</dbReference>
<protein>
    <submittedName>
        <fullName evidence="2">Uncharacterized protein</fullName>
    </submittedName>
</protein>